<proteinExistence type="predicted"/>
<accession>A0ABN7UNY4</accession>
<organism evidence="1 2">
    <name type="scientific">Gigaspora margarita</name>
    <dbReference type="NCBI Taxonomy" id="4874"/>
    <lineage>
        <taxon>Eukaryota</taxon>
        <taxon>Fungi</taxon>
        <taxon>Fungi incertae sedis</taxon>
        <taxon>Mucoromycota</taxon>
        <taxon>Glomeromycotina</taxon>
        <taxon>Glomeromycetes</taxon>
        <taxon>Diversisporales</taxon>
        <taxon>Gigasporaceae</taxon>
        <taxon>Gigaspora</taxon>
    </lineage>
</organism>
<reference evidence="1 2" key="1">
    <citation type="submission" date="2021-06" db="EMBL/GenBank/DDBJ databases">
        <authorList>
            <person name="Kallberg Y."/>
            <person name="Tangrot J."/>
            <person name="Rosling A."/>
        </authorList>
    </citation>
    <scope>NUCLEOTIDE SEQUENCE [LARGE SCALE GENOMIC DNA]</scope>
    <source>
        <strain evidence="1 2">120-4 pot B 10/14</strain>
    </source>
</reference>
<comment type="caution">
    <text evidence="1">The sequence shown here is derived from an EMBL/GenBank/DDBJ whole genome shotgun (WGS) entry which is preliminary data.</text>
</comment>
<dbReference type="EMBL" id="CAJVQB010004694">
    <property type="protein sequence ID" value="CAG8642989.1"/>
    <property type="molecule type" value="Genomic_DNA"/>
</dbReference>
<sequence>AETQKYMNKDFDDTLYNQRNTIVSEIIVKMMFILVIRKDRDQTVTDRGPPSTE</sequence>
<protein>
    <submittedName>
        <fullName evidence="1">11780_t:CDS:1</fullName>
    </submittedName>
</protein>
<evidence type="ECO:0000313" key="2">
    <source>
        <dbReference type="Proteomes" id="UP000789901"/>
    </source>
</evidence>
<gene>
    <name evidence="1" type="ORF">GMARGA_LOCUS8940</name>
</gene>
<name>A0ABN7UNY4_GIGMA</name>
<evidence type="ECO:0000313" key="1">
    <source>
        <dbReference type="EMBL" id="CAG8642989.1"/>
    </source>
</evidence>
<dbReference type="Proteomes" id="UP000789901">
    <property type="component" value="Unassembled WGS sequence"/>
</dbReference>
<keyword evidence="2" id="KW-1185">Reference proteome</keyword>
<feature type="non-terminal residue" evidence="1">
    <location>
        <position position="1"/>
    </location>
</feature>